<feature type="chain" id="PRO_5042905915" evidence="1">
    <location>
        <begin position="25"/>
        <end position="236"/>
    </location>
</feature>
<dbReference type="Proteomes" id="UP001319080">
    <property type="component" value="Unassembled WGS sequence"/>
</dbReference>
<reference evidence="3 4" key="1">
    <citation type="submission" date="2021-05" db="EMBL/GenBank/DDBJ databases">
        <title>A Polyphasic approach of four new species of the genus Ohtaekwangia: Ohtaekwangia histidinii sp. nov., Ohtaekwangia cretensis sp. nov., Ohtaekwangia indiensis sp. nov., Ohtaekwangia reichenbachii sp. nov. from diverse environment.</title>
        <authorList>
            <person name="Octaviana S."/>
        </authorList>
    </citation>
    <scope>NUCLEOTIDE SEQUENCE [LARGE SCALE GENOMIC DNA]</scope>
    <source>
        <strain evidence="3 4">PWU5</strain>
    </source>
</reference>
<evidence type="ECO:0000256" key="1">
    <source>
        <dbReference type="SAM" id="SignalP"/>
    </source>
</evidence>
<evidence type="ECO:0000313" key="4">
    <source>
        <dbReference type="Proteomes" id="UP001319080"/>
    </source>
</evidence>
<dbReference type="InterPro" id="IPR025510">
    <property type="entry name" value="DUF4397"/>
</dbReference>
<feature type="signal peptide" evidence="1">
    <location>
        <begin position="1"/>
        <end position="24"/>
    </location>
</feature>
<dbReference type="AlphaFoldDB" id="A0AAP2E4I9"/>
<gene>
    <name evidence="3" type="ORF">KK062_24885</name>
</gene>
<dbReference type="RefSeq" id="WP_254087072.1">
    <property type="nucleotide sequence ID" value="NZ_JAHESE010000035.1"/>
</dbReference>
<evidence type="ECO:0000259" key="2">
    <source>
        <dbReference type="Pfam" id="PF14344"/>
    </source>
</evidence>
<comment type="caution">
    <text evidence="3">The sequence shown here is derived from an EMBL/GenBank/DDBJ whole genome shotgun (WGS) entry which is preliminary data.</text>
</comment>
<evidence type="ECO:0000313" key="3">
    <source>
        <dbReference type="EMBL" id="MBT1711502.1"/>
    </source>
</evidence>
<name>A0AAP2E4I9_9BACT</name>
<keyword evidence="4" id="KW-1185">Reference proteome</keyword>
<protein>
    <submittedName>
        <fullName evidence="3">DUF4397 domain-containing protein</fullName>
    </submittedName>
</protein>
<dbReference type="Pfam" id="PF14344">
    <property type="entry name" value="DUF4397"/>
    <property type="match status" value="1"/>
</dbReference>
<accession>A0AAP2E4I9</accession>
<dbReference type="EMBL" id="JAHESE010000035">
    <property type="protein sequence ID" value="MBT1711502.1"/>
    <property type="molecule type" value="Genomic_DNA"/>
</dbReference>
<dbReference type="PROSITE" id="PS51257">
    <property type="entry name" value="PROKAR_LIPOPROTEIN"/>
    <property type="match status" value="1"/>
</dbReference>
<proteinExistence type="predicted"/>
<feature type="domain" description="DUF4397" evidence="2">
    <location>
        <begin position="41"/>
        <end position="156"/>
    </location>
</feature>
<keyword evidence="1" id="KW-0732">Signal</keyword>
<organism evidence="3 4">
    <name type="scientific">Dawidia cretensis</name>
    <dbReference type="NCBI Taxonomy" id="2782350"/>
    <lineage>
        <taxon>Bacteria</taxon>
        <taxon>Pseudomonadati</taxon>
        <taxon>Bacteroidota</taxon>
        <taxon>Cytophagia</taxon>
        <taxon>Cytophagales</taxon>
        <taxon>Chryseotaleaceae</taxon>
        <taxon>Dawidia</taxon>
    </lineage>
</organism>
<sequence length="236" mass="25269">MMKTRKTFQMGMVALMAAVSLVMGGCLDDDSNNNIVNIPVSYVSLYNASPNAPALNVVVDDRLINGNAPLRYADYTGYLRFHTGERTLEVGPYGANNITLDTAITLVNNRAYSIFVVDNYENAELLVLNDSSATEPATGKAMIRFVNLSPDAAPLTLKVKDAAGNLTDAQSFKNATPFQEVDAQSYNFEVVAGGESVLNIPNVSLPAGAYKTVLVRGYKTPPAGNTNVLSGEVIVH</sequence>